<dbReference type="EMBL" id="VFMO01000001">
    <property type="protein sequence ID" value="TQJ14560.1"/>
    <property type="molecule type" value="Genomic_DNA"/>
</dbReference>
<comment type="caution">
    <text evidence="1">The sequence shown here is derived from an EMBL/GenBank/DDBJ whole genome shotgun (WGS) entry which is preliminary data.</text>
</comment>
<dbReference type="InterPro" id="IPR036390">
    <property type="entry name" value="WH_DNA-bd_sf"/>
</dbReference>
<evidence type="ECO:0000313" key="2">
    <source>
        <dbReference type="Proteomes" id="UP000320806"/>
    </source>
</evidence>
<accession>A0A542EGV0</accession>
<dbReference type="RefSeq" id="WP_141928357.1">
    <property type="nucleotide sequence ID" value="NZ_BAABCI010000003.1"/>
</dbReference>
<dbReference type="Proteomes" id="UP000320806">
    <property type="component" value="Unassembled WGS sequence"/>
</dbReference>
<gene>
    <name evidence="1" type="ORF">FB459_2027</name>
</gene>
<protein>
    <recommendedName>
        <fullName evidence="3">ArsR family transcriptional regulator</fullName>
    </recommendedName>
</protein>
<name>A0A542EGV0_9MICO</name>
<proteinExistence type="predicted"/>
<organism evidence="1 2">
    <name type="scientific">Yimella lutea</name>
    <dbReference type="NCBI Taxonomy" id="587872"/>
    <lineage>
        <taxon>Bacteria</taxon>
        <taxon>Bacillati</taxon>
        <taxon>Actinomycetota</taxon>
        <taxon>Actinomycetes</taxon>
        <taxon>Micrococcales</taxon>
        <taxon>Dermacoccaceae</taxon>
        <taxon>Yimella</taxon>
    </lineage>
</organism>
<evidence type="ECO:0008006" key="3">
    <source>
        <dbReference type="Google" id="ProtNLM"/>
    </source>
</evidence>
<evidence type="ECO:0000313" key="1">
    <source>
        <dbReference type="EMBL" id="TQJ14560.1"/>
    </source>
</evidence>
<dbReference type="InterPro" id="IPR036388">
    <property type="entry name" value="WH-like_DNA-bd_sf"/>
</dbReference>
<dbReference type="AlphaFoldDB" id="A0A542EGV0"/>
<dbReference type="SUPFAM" id="SSF46785">
    <property type="entry name" value="Winged helix' DNA-binding domain"/>
    <property type="match status" value="1"/>
</dbReference>
<dbReference type="Gene3D" id="1.10.10.10">
    <property type="entry name" value="Winged helix-like DNA-binding domain superfamily/Winged helix DNA-binding domain"/>
    <property type="match status" value="1"/>
</dbReference>
<reference evidence="1 2" key="1">
    <citation type="submission" date="2019-06" db="EMBL/GenBank/DDBJ databases">
        <title>Sequencing the genomes of 1000 actinobacteria strains.</title>
        <authorList>
            <person name="Klenk H.-P."/>
        </authorList>
    </citation>
    <scope>NUCLEOTIDE SEQUENCE [LARGE SCALE GENOMIC DNA]</scope>
    <source>
        <strain evidence="1 2">DSM 19828</strain>
    </source>
</reference>
<keyword evidence="2" id="KW-1185">Reference proteome</keyword>
<dbReference type="OrthoDB" id="4158481at2"/>
<sequence length="101" mass="10788">MVATVRPVTSGIEPLSVAGDLSAMAVALRALGHPHRLRAVQVLMQHPEGLSFGELCGHLGLERFEHHLESLIRTGIVARVPGRRLQLVPGVLEMIGDALAS</sequence>